<dbReference type="Pfam" id="PF01595">
    <property type="entry name" value="CNNM"/>
    <property type="match status" value="1"/>
</dbReference>
<accession>A0A1R2BTF0</accession>
<dbReference type="InterPro" id="IPR045095">
    <property type="entry name" value="ACDP"/>
</dbReference>
<dbReference type="GO" id="GO:0010960">
    <property type="term" value="P:magnesium ion homeostasis"/>
    <property type="evidence" value="ECO:0007669"/>
    <property type="project" value="InterPro"/>
</dbReference>
<dbReference type="Pfam" id="PF00571">
    <property type="entry name" value="CBS"/>
    <property type="match status" value="1"/>
</dbReference>
<evidence type="ECO:0000256" key="2">
    <source>
        <dbReference type="ARBA" id="ARBA00022692"/>
    </source>
</evidence>
<evidence type="ECO:0000256" key="8">
    <source>
        <dbReference type="SAM" id="Phobius"/>
    </source>
</evidence>
<dbReference type="InterPro" id="IPR002550">
    <property type="entry name" value="CNNM"/>
</dbReference>
<feature type="domain" description="CBS" evidence="9">
    <location>
        <begin position="296"/>
        <end position="353"/>
    </location>
</feature>
<evidence type="ECO:0000256" key="4">
    <source>
        <dbReference type="ARBA" id="ARBA00022989"/>
    </source>
</evidence>
<sequence length="396" mass="44888">MIWVLLFVNGVYGYEILYPLSATQYVIYSLVGMTLVCFGGLMSGLTVGLLSIDELDMEIKLTNGTPLEKKQARRVLNTTENHHLLLVTLLLANAACMETLPIILNMMVSEIFAVAISVSFVLVFGEVLPQALCTGPDQLKIASNLCPMVRLLIIVLFPISYPIAKLLDYFFGHHQKVKKLRNEDLKTLITLHHSFAKKNEERSYSGLVTGQINIIHGTIDLRQKTVKECMIPLERVFIISNDTVMDRRTLKTAVKQGYSRVPVFEGNDRNKILGVLLMKRMVLIEENVKLKDCGIRLRDTIYVSPTLPMLDLLAKFQAGRSHLAVVKEGMKMVGIITLEDLFEQIIKSDILDEDDYDKDREKSMMMKGNVRKQRRPIGQKKKFSALHPLLELDETH</sequence>
<feature type="transmembrane region" description="Helical" evidence="8">
    <location>
        <begin position="25"/>
        <end position="52"/>
    </location>
</feature>
<feature type="transmembrane region" description="Helical" evidence="8">
    <location>
        <begin position="84"/>
        <end position="104"/>
    </location>
</feature>
<gene>
    <name evidence="11" type="ORF">SteCoe_19889</name>
</gene>
<evidence type="ECO:0008006" key="13">
    <source>
        <dbReference type="Google" id="ProtNLM"/>
    </source>
</evidence>
<dbReference type="InterPro" id="IPR046342">
    <property type="entry name" value="CBS_dom_sf"/>
</dbReference>
<evidence type="ECO:0000256" key="5">
    <source>
        <dbReference type="ARBA" id="ARBA00023136"/>
    </source>
</evidence>
<dbReference type="InterPro" id="IPR044751">
    <property type="entry name" value="Ion_transp-like_CBS"/>
</dbReference>
<feature type="transmembrane region" description="Helical" evidence="8">
    <location>
        <begin position="111"/>
        <end position="128"/>
    </location>
</feature>
<comment type="caution">
    <text evidence="11">The sequence shown here is derived from an EMBL/GenBank/DDBJ whole genome shotgun (WGS) entry which is preliminary data.</text>
</comment>
<evidence type="ECO:0000313" key="11">
    <source>
        <dbReference type="EMBL" id="OMJ79971.1"/>
    </source>
</evidence>
<evidence type="ECO:0000256" key="7">
    <source>
        <dbReference type="PROSITE-ProRule" id="PRU01193"/>
    </source>
</evidence>
<dbReference type="Gene3D" id="3.10.580.10">
    <property type="entry name" value="CBS-domain"/>
    <property type="match status" value="1"/>
</dbReference>
<evidence type="ECO:0000313" key="12">
    <source>
        <dbReference type="Proteomes" id="UP000187209"/>
    </source>
</evidence>
<feature type="domain" description="CNNM transmembrane" evidence="10">
    <location>
        <begin position="21"/>
        <end position="206"/>
    </location>
</feature>
<evidence type="ECO:0000259" key="9">
    <source>
        <dbReference type="PROSITE" id="PS51371"/>
    </source>
</evidence>
<dbReference type="PROSITE" id="PS51371">
    <property type="entry name" value="CBS"/>
    <property type="match status" value="1"/>
</dbReference>
<keyword evidence="2 7" id="KW-0812">Transmembrane</keyword>
<dbReference type="PANTHER" id="PTHR12064:SF97">
    <property type="entry name" value="METAL TRANSPORTER CNNM-5"/>
    <property type="match status" value="1"/>
</dbReference>
<protein>
    <recommendedName>
        <fullName evidence="13">CNNM transmembrane domain-containing protein</fullName>
    </recommendedName>
</protein>
<dbReference type="InterPro" id="IPR000644">
    <property type="entry name" value="CBS_dom"/>
</dbReference>
<evidence type="ECO:0000259" key="10">
    <source>
        <dbReference type="PROSITE" id="PS51846"/>
    </source>
</evidence>
<evidence type="ECO:0000256" key="6">
    <source>
        <dbReference type="PROSITE-ProRule" id="PRU00703"/>
    </source>
</evidence>
<keyword evidence="6" id="KW-0129">CBS domain</keyword>
<dbReference type="GO" id="GO:0016020">
    <property type="term" value="C:membrane"/>
    <property type="evidence" value="ECO:0007669"/>
    <property type="project" value="UniProtKB-SubCell"/>
</dbReference>
<feature type="transmembrane region" description="Helical" evidence="8">
    <location>
        <begin position="148"/>
        <end position="171"/>
    </location>
</feature>
<dbReference type="PROSITE" id="PS51846">
    <property type="entry name" value="CNNM"/>
    <property type="match status" value="1"/>
</dbReference>
<proteinExistence type="predicted"/>
<name>A0A1R2BTF0_9CILI</name>
<dbReference type="CDD" id="cd04590">
    <property type="entry name" value="CBS_pair_CorC_HlyC_assoc"/>
    <property type="match status" value="1"/>
</dbReference>
<dbReference type="AlphaFoldDB" id="A0A1R2BTF0"/>
<evidence type="ECO:0000256" key="3">
    <source>
        <dbReference type="ARBA" id="ARBA00022737"/>
    </source>
</evidence>
<reference evidence="11 12" key="1">
    <citation type="submission" date="2016-11" db="EMBL/GenBank/DDBJ databases">
        <title>The macronuclear genome of Stentor coeruleus: a giant cell with tiny introns.</title>
        <authorList>
            <person name="Slabodnick M."/>
            <person name="Ruby J.G."/>
            <person name="Reiff S.B."/>
            <person name="Swart E.C."/>
            <person name="Gosai S."/>
            <person name="Prabakaran S."/>
            <person name="Witkowska E."/>
            <person name="Larue G.E."/>
            <person name="Fisher S."/>
            <person name="Freeman R.M."/>
            <person name="Gunawardena J."/>
            <person name="Chu W."/>
            <person name="Stover N.A."/>
            <person name="Gregory B.D."/>
            <person name="Nowacki M."/>
            <person name="Derisi J."/>
            <person name="Roy S.W."/>
            <person name="Marshall W.F."/>
            <person name="Sood P."/>
        </authorList>
    </citation>
    <scope>NUCLEOTIDE SEQUENCE [LARGE SCALE GENOMIC DNA]</scope>
    <source>
        <strain evidence="11">WM001</strain>
    </source>
</reference>
<organism evidence="11 12">
    <name type="scientific">Stentor coeruleus</name>
    <dbReference type="NCBI Taxonomy" id="5963"/>
    <lineage>
        <taxon>Eukaryota</taxon>
        <taxon>Sar</taxon>
        <taxon>Alveolata</taxon>
        <taxon>Ciliophora</taxon>
        <taxon>Postciliodesmatophora</taxon>
        <taxon>Heterotrichea</taxon>
        <taxon>Heterotrichida</taxon>
        <taxon>Stentoridae</taxon>
        <taxon>Stentor</taxon>
    </lineage>
</organism>
<dbReference type="EMBL" id="MPUH01000445">
    <property type="protein sequence ID" value="OMJ79971.1"/>
    <property type="molecule type" value="Genomic_DNA"/>
</dbReference>
<keyword evidence="5 7" id="KW-0472">Membrane</keyword>
<dbReference type="OrthoDB" id="297971at2759"/>
<dbReference type="PANTHER" id="PTHR12064">
    <property type="entry name" value="METAL TRANSPORTER CNNM"/>
    <property type="match status" value="1"/>
</dbReference>
<dbReference type="GO" id="GO:0005737">
    <property type="term" value="C:cytoplasm"/>
    <property type="evidence" value="ECO:0007669"/>
    <property type="project" value="TreeGrafter"/>
</dbReference>
<comment type="subcellular location">
    <subcellularLocation>
        <location evidence="1">Membrane</location>
        <topology evidence="1">Multi-pass membrane protein</topology>
    </subcellularLocation>
</comment>
<keyword evidence="3" id="KW-0677">Repeat</keyword>
<dbReference type="SUPFAM" id="SSF54631">
    <property type="entry name" value="CBS-domain pair"/>
    <property type="match status" value="1"/>
</dbReference>
<keyword evidence="12" id="KW-1185">Reference proteome</keyword>
<dbReference type="Proteomes" id="UP000187209">
    <property type="component" value="Unassembled WGS sequence"/>
</dbReference>
<keyword evidence="4 7" id="KW-1133">Transmembrane helix</keyword>
<evidence type="ECO:0000256" key="1">
    <source>
        <dbReference type="ARBA" id="ARBA00004141"/>
    </source>
</evidence>
<dbReference type="GO" id="GO:0030026">
    <property type="term" value="P:intracellular manganese ion homeostasis"/>
    <property type="evidence" value="ECO:0007669"/>
    <property type="project" value="TreeGrafter"/>
</dbReference>